<dbReference type="EMBL" id="MT141399">
    <property type="protein sequence ID" value="QJA60191.1"/>
    <property type="molecule type" value="Genomic_DNA"/>
</dbReference>
<dbReference type="Pfam" id="PF07460">
    <property type="entry name" value="NUMOD3"/>
    <property type="match status" value="1"/>
</dbReference>
<gene>
    <name evidence="2" type="ORF">MM415B01169_0024</name>
</gene>
<dbReference type="InterPro" id="IPR002711">
    <property type="entry name" value="HNH"/>
</dbReference>
<sequence length="177" mass="21145">MKRVEKVIIICWFCKKDFKVHPYRQSTARFCNFSCHGKYRVAQRPDRFFRDKHGENHPMWGKKLTLEWRRKISLNHANVSGINSPTWKGGLTPINEKIRKSLEYEEWRKVVFERDNYTCQHCGEIGGYLQADHIKPFALFSKLRLDISNGQTLCKKCHVIKTSQDMILMRRESILWR</sequence>
<feature type="domain" description="HNH nuclease" evidence="1">
    <location>
        <begin position="106"/>
        <end position="159"/>
    </location>
</feature>
<dbReference type="GO" id="GO:0008270">
    <property type="term" value="F:zinc ion binding"/>
    <property type="evidence" value="ECO:0007669"/>
    <property type="project" value="InterPro"/>
</dbReference>
<proteinExistence type="predicted"/>
<accession>A0A6M3ISG4</accession>
<protein>
    <submittedName>
        <fullName evidence="2">Putative homing endonuclease</fullName>
    </submittedName>
</protein>
<dbReference type="Gene3D" id="1.10.30.50">
    <property type="match status" value="1"/>
</dbReference>
<dbReference type="Pfam" id="PF01844">
    <property type="entry name" value="HNH"/>
    <property type="match status" value="1"/>
</dbReference>
<evidence type="ECO:0000259" key="1">
    <source>
        <dbReference type="SMART" id="SM00507"/>
    </source>
</evidence>
<organism evidence="2">
    <name type="scientific">viral metagenome</name>
    <dbReference type="NCBI Taxonomy" id="1070528"/>
    <lineage>
        <taxon>unclassified sequences</taxon>
        <taxon>metagenomes</taxon>
        <taxon>organismal metagenomes</taxon>
    </lineage>
</organism>
<dbReference type="CDD" id="cd00085">
    <property type="entry name" value="HNHc"/>
    <property type="match status" value="1"/>
</dbReference>
<keyword evidence="2" id="KW-0255">Endonuclease</keyword>
<dbReference type="GO" id="GO:0003677">
    <property type="term" value="F:DNA binding"/>
    <property type="evidence" value="ECO:0007669"/>
    <property type="project" value="InterPro"/>
</dbReference>
<keyword evidence="2" id="KW-0540">Nuclease</keyword>
<dbReference type="InterPro" id="IPR003615">
    <property type="entry name" value="HNH_nuc"/>
</dbReference>
<dbReference type="AlphaFoldDB" id="A0A6M3ISG4"/>
<keyword evidence="2" id="KW-0378">Hydrolase</keyword>
<evidence type="ECO:0000313" key="2">
    <source>
        <dbReference type="EMBL" id="QJA60191.1"/>
    </source>
</evidence>
<dbReference type="SMART" id="SM00507">
    <property type="entry name" value="HNHc"/>
    <property type="match status" value="1"/>
</dbReference>
<reference evidence="2" key="1">
    <citation type="submission" date="2020-03" db="EMBL/GenBank/DDBJ databases">
        <title>The deep terrestrial virosphere.</title>
        <authorList>
            <person name="Holmfeldt K."/>
            <person name="Nilsson E."/>
            <person name="Simone D."/>
            <person name="Lopez-Fernandez M."/>
            <person name="Wu X."/>
            <person name="de Brujin I."/>
            <person name="Lundin D."/>
            <person name="Andersson A."/>
            <person name="Bertilsson S."/>
            <person name="Dopson M."/>
        </authorList>
    </citation>
    <scope>NUCLEOTIDE SEQUENCE</scope>
    <source>
        <strain evidence="2">MM415B01169</strain>
    </source>
</reference>
<dbReference type="GO" id="GO:0004519">
    <property type="term" value="F:endonuclease activity"/>
    <property type="evidence" value="ECO:0007669"/>
    <property type="project" value="UniProtKB-KW"/>
</dbReference>
<dbReference type="InterPro" id="IPR003611">
    <property type="entry name" value="NUMOD3"/>
</dbReference>
<name>A0A6M3ISG4_9ZZZZ</name>